<accession>A0A873WE57</accession>
<dbReference type="EMBL" id="MW147367">
    <property type="protein sequence ID" value="QPB08298.1"/>
    <property type="molecule type" value="Genomic_DNA"/>
</dbReference>
<organism evidence="1 2">
    <name type="scientific">Synechococcus phage S-H9-2</name>
    <dbReference type="NCBI Taxonomy" id="2783669"/>
    <lineage>
        <taxon>Viruses</taxon>
        <taxon>Duplodnaviria</taxon>
        <taxon>Heunggongvirae</taxon>
        <taxon>Uroviricota</taxon>
        <taxon>Caudoviricetes</taxon>
        <taxon>Pantevenvirales</taxon>
        <taxon>Kyanoviridae</taxon>
        <taxon>Yushanluvirus</taxon>
        <taxon>Yushanluvirus satich</taxon>
    </lineage>
</organism>
<dbReference type="KEGG" id="vg:77945453"/>
<evidence type="ECO:0000313" key="1">
    <source>
        <dbReference type="EMBL" id="QPB08298.1"/>
    </source>
</evidence>
<sequence length="109" mass="12566">MKLYAWIDSGTILSTSDESLSPDGSESFEVSHEDQLYVNDGVIKVDLNRKNNVEVIRESRKVEFEKSSLEADLLKLFLVKEMDTELGTSFLNRDEFLEKLQQYKNILDS</sequence>
<dbReference type="GeneID" id="77945453"/>
<reference evidence="1" key="1">
    <citation type="submission" date="2020-10" db="EMBL/GenBank/DDBJ databases">
        <title>The Isolation and Genome Sequence of a Novel Cyanophage S-H9-2 from the Yellow Sea, China.</title>
        <authorList>
            <person name="Jiang T."/>
            <person name="Luo L."/>
        </authorList>
    </citation>
    <scope>NUCLEOTIDE SEQUENCE</scope>
</reference>
<dbReference type="RefSeq" id="YP_010669283.1">
    <property type="nucleotide sequence ID" value="NC_070960.1"/>
</dbReference>
<protein>
    <submittedName>
        <fullName evidence="1">Uncharacterized protein</fullName>
    </submittedName>
</protein>
<name>A0A873WE57_9CAUD</name>
<evidence type="ECO:0000313" key="2">
    <source>
        <dbReference type="Proteomes" id="UP000662754"/>
    </source>
</evidence>
<dbReference type="Proteomes" id="UP000662754">
    <property type="component" value="Segment"/>
</dbReference>
<keyword evidence="2" id="KW-1185">Reference proteome</keyword>
<proteinExistence type="predicted"/>